<proteinExistence type="predicted"/>
<accession>X0ZDR0</accession>
<reference evidence="1" key="1">
    <citation type="journal article" date="2014" name="Front. Microbiol.">
        <title>High frequency of phylogenetically diverse reductive dehalogenase-homologous genes in deep subseafloor sedimentary metagenomes.</title>
        <authorList>
            <person name="Kawai M."/>
            <person name="Futagami T."/>
            <person name="Toyoda A."/>
            <person name="Takaki Y."/>
            <person name="Nishi S."/>
            <person name="Hori S."/>
            <person name="Arai W."/>
            <person name="Tsubouchi T."/>
            <person name="Morono Y."/>
            <person name="Uchiyama I."/>
            <person name="Ito T."/>
            <person name="Fujiyama A."/>
            <person name="Inagaki F."/>
            <person name="Takami H."/>
        </authorList>
    </citation>
    <scope>NUCLEOTIDE SEQUENCE</scope>
    <source>
        <strain evidence="1">Expedition CK06-06</strain>
    </source>
</reference>
<dbReference type="InterPro" id="IPR029068">
    <property type="entry name" value="Glyas_Bleomycin-R_OHBP_Dase"/>
</dbReference>
<evidence type="ECO:0008006" key="2">
    <source>
        <dbReference type="Google" id="ProtNLM"/>
    </source>
</evidence>
<dbReference type="SUPFAM" id="SSF54593">
    <property type="entry name" value="Glyoxalase/Bleomycin resistance protein/Dihydroxybiphenyl dioxygenase"/>
    <property type="match status" value="1"/>
</dbReference>
<gene>
    <name evidence="1" type="ORF">S01H4_19426</name>
</gene>
<dbReference type="Pfam" id="PF13669">
    <property type="entry name" value="Glyoxalase_4"/>
    <property type="match status" value="1"/>
</dbReference>
<name>X0ZDR0_9ZZZZ</name>
<sequence length="127" mass="14783">MEELYGVPKFGHMEDITHQEATYRGKEVKIILDFAISRLLNTQIELQQWKSGDCLYKEFIEQGKEGLHSICVYVEDLDAYIDEFKKRGIGVLQTGQVGKFKFVYLDTEKTFGTLLEIGTTLKRRRKK</sequence>
<protein>
    <recommendedName>
        <fullName evidence="2">VOC domain-containing protein</fullName>
    </recommendedName>
</protein>
<organism evidence="1">
    <name type="scientific">marine sediment metagenome</name>
    <dbReference type="NCBI Taxonomy" id="412755"/>
    <lineage>
        <taxon>unclassified sequences</taxon>
        <taxon>metagenomes</taxon>
        <taxon>ecological metagenomes</taxon>
    </lineage>
</organism>
<dbReference type="Gene3D" id="3.10.180.10">
    <property type="entry name" value="2,3-Dihydroxybiphenyl 1,2-Dioxygenase, domain 1"/>
    <property type="match status" value="1"/>
</dbReference>
<comment type="caution">
    <text evidence="1">The sequence shown here is derived from an EMBL/GenBank/DDBJ whole genome shotgun (WGS) entry which is preliminary data.</text>
</comment>
<dbReference type="EMBL" id="BART01008663">
    <property type="protein sequence ID" value="GAG56352.1"/>
    <property type="molecule type" value="Genomic_DNA"/>
</dbReference>
<dbReference type="AlphaFoldDB" id="X0ZDR0"/>
<evidence type="ECO:0000313" key="1">
    <source>
        <dbReference type="EMBL" id="GAG56352.1"/>
    </source>
</evidence>